<sequence length="343" mass="39109">MQRRIITPGPLHDEKGHLIETGYATELIKTYDRTRICTGRSRIKEWDYYAICSDRFCLALTIDHNGYMTMDSISLLDFERKSQITKSAMNLPLFAPRKLPSSSKNGSISVTGKGYMISFENDGISRRLTGFMNRFSGENTIVFDVMLTDEPKESMVIVTPYKDHPEAFYYNQKINCMRVEGTITLGGREYRCDPADTFAVLDWGRGVWTYDNTWYWGSASGLVDGVPFGFNIGYGFGDTSAASENVLVYDGKIHKLEQVTFEIPEKDGKEDYLSPWNFTSSDGRFEMKFEPIMDRCAKTDLLIICSDQHQVFGRFSGSVVLDDGRKLQIDHLTGFAEKVRNKW</sequence>
<gene>
    <name evidence="1" type="ORF">JYE49_12275</name>
</gene>
<evidence type="ECO:0000313" key="2">
    <source>
        <dbReference type="Proteomes" id="UP000682782"/>
    </source>
</evidence>
<protein>
    <submittedName>
        <fullName evidence="1">DUF2804 domain-containing protein</fullName>
    </submittedName>
</protein>
<organism evidence="1 2">
    <name type="scientific">Aristaeella hokkaidonensis</name>
    <dbReference type="NCBI Taxonomy" id="3046382"/>
    <lineage>
        <taxon>Bacteria</taxon>
        <taxon>Bacillati</taxon>
        <taxon>Bacillota</taxon>
        <taxon>Clostridia</taxon>
        <taxon>Eubacteriales</taxon>
        <taxon>Aristaeellaceae</taxon>
        <taxon>Aristaeella</taxon>
    </lineage>
</organism>
<proteinExistence type="predicted"/>
<reference evidence="1" key="1">
    <citation type="submission" date="2021-01" db="EMBL/GenBank/DDBJ databases">
        <title>Complete genome sequence of Clostridiales bacterium R-7.</title>
        <authorList>
            <person name="Mahoney-Kurpe S.C."/>
            <person name="Palevich N."/>
            <person name="Koike S."/>
            <person name="Moon C.D."/>
            <person name="Attwood G.T."/>
        </authorList>
    </citation>
    <scope>NUCLEOTIDE SEQUENCE</scope>
    <source>
        <strain evidence="1">R-7</strain>
    </source>
</reference>
<dbReference type="Proteomes" id="UP000682782">
    <property type="component" value="Chromosome"/>
</dbReference>
<accession>A0AC61MVX6</accession>
<name>A0AC61MVX6_9FIRM</name>
<evidence type="ECO:0000313" key="1">
    <source>
        <dbReference type="EMBL" id="QUC66621.1"/>
    </source>
</evidence>
<dbReference type="EMBL" id="CP068393">
    <property type="protein sequence ID" value="QUC66621.1"/>
    <property type="molecule type" value="Genomic_DNA"/>
</dbReference>
<keyword evidence="2" id="KW-1185">Reference proteome</keyword>